<dbReference type="EMBL" id="JALBCA010000146">
    <property type="protein sequence ID" value="KAI2382072.1"/>
    <property type="molecule type" value="Genomic_DNA"/>
</dbReference>
<sequence length="225" mass="24944">MTDFTPINKSAVDTAKENAGGDARTSVSVKPEAIIEVTNKTGAKGKKKPGNEDKAPTTPRKRGRKPAASKEAAGGEENIKSEEDVTPSKKPKQSPAKRTPRPIPTSLDAASMEDKMLLRLRDEQSKPWTEIAHAWNELTGEETKGTTLSTRYMRIKANLAVLSKDHEALMLKFKREAEEKFEAEKWHRIADSMEQASGEKFPPLTLQKKFKEMEKKSNANNGLSV</sequence>
<evidence type="ECO:0000313" key="1">
    <source>
        <dbReference type="EMBL" id="KAI2382072.1"/>
    </source>
</evidence>
<accession>A0ACB8UR78</accession>
<comment type="caution">
    <text evidence="1">The sequence shown here is derived from an EMBL/GenBank/DDBJ whole genome shotgun (WGS) entry which is preliminary data.</text>
</comment>
<gene>
    <name evidence="1" type="ORF">LOY88_006335</name>
</gene>
<protein>
    <submittedName>
        <fullName evidence="1">Uncharacterized protein</fullName>
    </submittedName>
</protein>
<organism evidence="1">
    <name type="scientific">Ophidiomyces ophidiicola</name>
    <dbReference type="NCBI Taxonomy" id="1387563"/>
    <lineage>
        <taxon>Eukaryota</taxon>
        <taxon>Fungi</taxon>
        <taxon>Dikarya</taxon>
        <taxon>Ascomycota</taxon>
        <taxon>Pezizomycotina</taxon>
        <taxon>Eurotiomycetes</taxon>
        <taxon>Eurotiomycetidae</taxon>
        <taxon>Onygenales</taxon>
        <taxon>Onygenaceae</taxon>
        <taxon>Ophidiomyces</taxon>
    </lineage>
</organism>
<proteinExistence type="predicted"/>
<name>A0ACB8UR78_9EURO</name>
<reference evidence="1" key="1">
    <citation type="journal article" date="2022" name="bioRxiv">
        <title>Population genetic analysis of Ophidiomyces ophidiicola, the causative agent of snake fungal disease, indicates recent introductions to the USA.</title>
        <authorList>
            <person name="Ladner J.T."/>
            <person name="Palmer J.M."/>
            <person name="Ettinger C.L."/>
            <person name="Stajich J.E."/>
            <person name="Farrell T.M."/>
            <person name="Glorioso B.M."/>
            <person name="Lawson B."/>
            <person name="Price S.J."/>
            <person name="Stengle A.G."/>
            <person name="Grear D.A."/>
            <person name="Lorch J.M."/>
        </authorList>
    </citation>
    <scope>NUCLEOTIDE SEQUENCE</scope>
    <source>
        <strain evidence="1">NWHC 24266-5</strain>
    </source>
</reference>